<comment type="similarity">
    <text evidence="1 4">Belongs to the glycosyl hydrolase 31 family.</text>
</comment>
<evidence type="ECO:0000256" key="1">
    <source>
        <dbReference type="ARBA" id="ARBA00007806"/>
    </source>
</evidence>
<proteinExistence type="inferred from homology"/>
<comment type="caution">
    <text evidence="10">The sequence shown here is derived from an EMBL/GenBank/DDBJ whole genome shotgun (WGS) entry which is preliminary data.</text>
</comment>
<feature type="domain" description="Glycosyl hydrolase family 31 C-terminal" evidence="9">
    <location>
        <begin position="625"/>
        <end position="712"/>
    </location>
</feature>
<name>A0A0W1AV15_9BACL</name>
<dbReference type="AlphaFoldDB" id="A0A0W1AV15"/>
<feature type="signal peptide" evidence="5">
    <location>
        <begin position="1"/>
        <end position="39"/>
    </location>
</feature>
<evidence type="ECO:0000256" key="5">
    <source>
        <dbReference type="SAM" id="SignalP"/>
    </source>
</evidence>
<dbReference type="InterPro" id="IPR048395">
    <property type="entry name" value="Glyco_hydro_31_C"/>
</dbReference>
<evidence type="ECO:0000259" key="6">
    <source>
        <dbReference type="Pfam" id="PF01055"/>
    </source>
</evidence>
<dbReference type="Pfam" id="PF17137">
    <property type="entry name" value="DUF5110"/>
    <property type="match status" value="1"/>
</dbReference>
<dbReference type="GO" id="GO:0005975">
    <property type="term" value="P:carbohydrate metabolic process"/>
    <property type="evidence" value="ECO:0007669"/>
    <property type="project" value="InterPro"/>
</dbReference>
<dbReference type="RefSeq" id="WP_060624998.1">
    <property type="nucleotide sequence ID" value="NZ_LCZJ02000029.1"/>
</dbReference>
<feature type="domain" description="Glycoside hydrolase family 31 TIM barrel" evidence="6">
    <location>
        <begin position="287"/>
        <end position="616"/>
    </location>
</feature>
<dbReference type="GO" id="GO:0030246">
    <property type="term" value="F:carbohydrate binding"/>
    <property type="evidence" value="ECO:0007669"/>
    <property type="project" value="InterPro"/>
</dbReference>
<feature type="chain" id="PRO_5006920159" evidence="5">
    <location>
        <begin position="40"/>
        <end position="850"/>
    </location>
</feature>
<protein>
    <submittedName>
        <fullName evidence="10">Alpha-glucosidase</fullName>
    </submittedName>
</protein>
<evidence type="ECO:0000259" key="9">
    <source>
        <dbReference type="Pfam" id="PF21365"/>
    </source>
</evidence>
<dbReference type="SUPFAM" id="SSF74650">
    <property type="entry name" value="Galactose mutarotase-like"/>
    <property type="match status" value="1"/>
</dbReference>
<dbReference type="SUPFAM" id="SSF51445">
    <property type="entry name" value="(Trans)glycosidases"/>
    <property type="match status" value="1"/>
</dbReference>
<dbReference type="InterPro" id="IPR013780">
    <property type="entry name" value="Glyco_hydro_b"/>
</dbReference>
<dbReference type="InterPro" id="IPR033403">
    <property type="entry name" value="DUF5110"/>
</dbReference>
<keyword evidence="11" id="KW-1185">Reference proteome</keyword>
<evidence type="ECO:0000256" key="3">
    <source>
        <dbReference type="ARBA" id="ARBA00023295"/>
    </source>
</evidence>
<gene>
    <name evidence="10" type="ORF">UQ64_21460</name>
</gene>
<keyword evidence="3 4" id="KW-0326">Glycosidase</keyword>
<dbReference type="Pfam" id="PF21365">
    <property type="entry name" value="Glyco_hydro_31_3rd"/>
    <property type="match status" value="1"/>
</dbReference>
<dbReference type="InterPro" id="IPR025887">
    <property type="entry name" value="Glyco_hydro_31_N_dom"/>
</dbReference>
<dbReference type="Gene3D" id="2.60.40.1180">
    <property type="entry name" value="Golgi alpha-mannosidase II"/>
    <property type="match status" value="2"/>
</dbReference>
<evidence type="ECO:0000256" key="2">
    <source>
        <dbReference type="ARBA" id="ARBA00022801"/>
    </source>
</evidence>
<dbReference type="Pfam" id="PF01055">
    <property type="entry name" value="Glyco_hydro_31_2nd"/>
    <property type="match status" value="1"/>
</dbReference>
<evidence type="ECO:0000259" key="7">
    <source>
        <dbReference type="Pfam" id="PF13802"/>
    </source>
</evidence>
<dbReference type="InterPro" id="IPR011013">
    <property type="entry name" value="Gal_mutarotase_sf_dom"/>
</dbReference>
<dbReference type="InterPro" id="IPR000322">
    <property type="entry name" value="Glyco_hydro_31_TIM"/>
</dbReference>
<reference evidence="10 11" key="1">
    <citation type="journal article" date="2015" name="Int. Biodeterior. Biodegradation">
        <title>Physiological and genetic screening methods for the isolation of methyl tert-butyl ether-degrading bacteria for bioremediation purposes.</title>
        <authorList>
            <person name="Guisado I.M."/>
            <person name="Purswani J."/>
            <person name="Gonzalez Lopez J."/>
            <person name="Pozo C."/>
        </authorList>
    </citation>
    <scope>NUCLEOTIDE SEQUENCE [LARGE SCALE GENOMIC DNA]</scope>
    <source>
        <strain evidence="10 11">SH7</strain>
    </source>
</reference>
<sequence length="850" mass="96804">MIKKLKVLSTSKKLAQAAMCLTLLTGTVAVALPANVAFAAITQPEADTPLDKQNLKPLSVQSLEALENGVKLNLGDFQGYIRLFDEDMAKVSVVKNGEEEFISPGIAKKDWETPEFKTEETDKEYTLSTNEITVKINKSPFGVKFLDNQGNVINEDAAQGVGYEDGKPYVFKKTDASENFYGFGEQSGGLNKRGKSLGMWNTDAYSYNKDTKYLYTSIPFFIGLKDTKAYGIFFDNTYRSYYEMASEKDDYYYFYANGGTLTYYFINGPEIGDVIDQYTELTGKSETPPMWSLGFHQSKWGYTPEELVDVANKYREKQIPLDTMHFDIDYMDGYRVFTWNDQYKQALKTLKGQGFHAVTINDPAVKQDENYRMYQEGTQNNYWAKNPDGSTFIGEVWPGKSAFPNFLKKDVRNWWADNLGTLYNEGVDGIWNDMNEPAVFDGPFHTMPLDTVFEGDNGEKKLHTEYHNLYGHDEAQATYNGALKNKPNTRPFVLTRDMYAGTQRYAALWTGDNVSNWEHLQMSIPMNANVGLSGVPFVGNDIGGFAKSPGNVPTPELFARWIEVGAFLPFARDHYDNSAKSGLGSGQEPWEFGKEVEDISRKYISMRYELMPYLYNQFNKSAKNGQPVQQPLVYQFQDDAKTYNIEDQYMFGDSLMLAPVVQEGQTSREVYLPAGETWVDYWTGEEFDGNQTISVKADLGTLPIFVKNNSIIPRQEVEQHTDEKKLENLILDTYLNGKASYSFYEDDAKTLDYKQGEYNVTEFHVEKKGNHIEFKQDKKTQKYASDIKSYTLKLHNAKEPNKVQAANNKYAKAGSAEELNKQESGYYFDSREKVLYVKTPVNENHKVKIQ</sequence>
<feature type="domain" description="Glycoside hydrolase family 31 N-terminal" evidence="7">
    <location>
        <begin position="82"/>
        <end position="242"/>
    </location>
</feature>
<keyword evidence="5" id="KW-0732">Signal</keyword>
<evidence type="ECO:0000313" key="11">
    <source>
        <dbReference type="Proteomes" id="UP000054709"/>
    </source>
</evidence>
<keyword evidence="2 4" id="KW-0378">Hydrolase</keyword>
<dbReference type="PANTHER" id="PTHR22762:SF166">
    <property type="entry name" value="ALPHA-GLUCOSIDASE"/>
    <property type="match status" value="1"/>
</dbReference>
<evidence type="ECO:0000259" key="8">
    <source>
        <dbReference type="Pfam" id="PF17137"/>
    </source>
</evidence>
<dbReference type="InterPro" id="IPR017853">
    <property type="entry name" value="GH"/>
</dbReference>
<dbReference type="PROSITE" id="PS00129">
    <property type="entry name" value="GLYCOSYL_HYDROL_F31_1"/>
    <property type="match status" value="1"/>
</dbReference>
<evidence type="ECO:0000256" key="4">
    <source>
        <dbReference type="RuleBase" id="RU361185"/>
    </source>
</evidence>
<accession>A0A0W1AV15</accession>
<dbReference type="Pfam" id="PF13802">
    <property type="entry name" value="Gal_mutarotas_2"/>
    <property type="match status" value="1"/>
</dbReference>
<dbReference type="SUPFAM" id="SSF51011">
    <property type="entry name" value="Glycosyl hydrolase domain"/>
    <property type="match status" value="1"/>
</dbReference>
<dbReference type="CDD" id="cd14752">
    <property type="entry name" value="GH31_N"/>
    <property type="match status" value="1"/>
</dbReference>
<organism evidence="10 11">
    <name type="scientific">Paenibacillus etheri</name>
    <dbReference type="NCBI Taxonomy" id="1306852"/>
    <lineage>
        <taxon>Bacteria</taxon>
        <taxon>Bacillati</taxon>
        <taxon>Bacillota</taxon>
        <taxon>Bacilli</taxon>
        <taxon>Bacillales</taxon>
        <taxon>Paenibacillaceae</taxon>
        <taxon>Paenibacillus</taxon>
    </lineage>
</organism>
<dbReference type="Gene3D" id="3.20.20.80">
    <property type="entry name" value="Glycosidases"/>
    <property type="match status" value="1"/>
</dbReference>
<dbReference type="EMBL" id="LCZJ02000029">
    <property type="protein sequence ID" value="KTD85209.1"/>
    <property type="molecule type" value="Genomic_DNA"/>
</dbReference>
<dbReference type="CDD" id="cd06604">
    <property type="entry name" value="GH31_glucosidase_II_MalA"/>
    <property type="match status" value="1"/>
</dbReference>
<dbReference type="Proteomes" id="UP000054709">
    <property type="component" value="Unassembled WGS sequence"/>
</dbReference>
<dbReference type="PANTHER" id="PTHR22762">
    <property type="entry name" value="ALPHA-GLUCOSIDASE"/>
    <property type="match status" value="1"/>
</dbReference>
<evidence type="ECO:0000313" key="10">
    <source>
        <dbReference type="EMBL" id="KTD85209.1"/>
    </source>
</evidence>
<dbReference type="InterPro" id="IPR030458">
    <property type="entry name" value="Glyco_hydro_31_AS"/>
</dbReference>
<dbReference type="Gene3D" id="2.60.40.1760">
    <property type="entry name" value="glycosyl hydrolase (family 31)"/>
    <property type="match status" value="1"/>
</dbReference>
<feature type="domain" description="DUF5110" evidence="8">
    <location>
        <begin position="728"/>
        <end position="796"/>
    </location>
</feature>
<dbReference type="GO" id="GO:0004553">
    <property type="term" value="F:hydrolase activity, hydrolyzing O-glycosyl compounds"/>
    <property type="evidence" value="ECO:0007669"/>
    <property type="project" value="InterPro"/>
</dbReference>